<dbReference type="OMA" id="HEYTELC"/>
<dbReference type="Pfam" id="PF00112">
    <property type="entry name" value="Peptidase_C1"/>
    <property type="match status" value="1"/>
</dbReference>
<evidence type="ECO:0000256" key="4">
    <source>
        <dbReference type="ARBA" id="ARBA00022801"/>
    </source>
</evidence>
<dbReference type="PROSITE" id="PS00640">
    <property type="entry name" value="THIOL_PROTEASE_ASN"/>
    <property type="match status" value="1"/>
</dbReference>
<dbReference type="InterPro" id="IPR025661">
    <property type="entry name" value="Pept_asp_AS"/>
</dbReference>
<dbReference type="PANTHER" id="PTHR12411">
    <property type="entry name" value="CYSTEINE PROTEASE FAMILY C1-RELATED"/>
    <property type="match status" value="1"/>
</dbReference>
<evidence type="ECO:0000256" key="6">
    <source>
        <dbReference type="ARBA" id="ARBA00023145"/>
    </source>
</evidence>
<dbReference type="Pfam" id="PF08246">
    <property type="entry name" value="Inhibitor_I29"/>
    <property type="match status" value="1"/>
</dbReference>
<reference evidence="12 13" key="1">
    <citation type="journal article" date="2007" name="Nature">
        <title>Genome of the marsupial Monodelphis domestica reveals innovation in non-coding sequences.</title>
        <authorList>
            <person name="Mikkelsen T.S."/>
            <person name="Wakefield M.J."/>
            <person name="Aken B."/>
            <person name="Amemiya C.T."/>
            <person name="Chang J.L."/>
            <person name="Duke S."/>
            <person name="Garber M."/>
            <person name="Gentles A.J."/>
            <person name="Goodstadt L."/>
            <person name="Heger A."/>
            <person name="Jurka J."/>
            <person name="Kamal M."/>
            <person name="Mauceli E."/>
            <person name="Searle S.M."/>
            <person name="Sharpe T."/>
            <person name="Baker M.L."/>
            <person name="Batzer M.A."/>
            <person name="Benos P.V."/>
            <person name="Belov K."/>
            <person name="Clamp M."/>
            <person name="Cook A."/>
            <person name="Cuff J."/>
            <person name="Das R."/>
            <person name="Davidow L."/>
            <person name="Deakin J.E."/>
            <person name="Fazzari M.J."/>
            <person name="Glass J.L."/>
            <person name="Grabherr M."/>
            <person name="Greally J.M."/>
            <person name="Gu W."/>
            <person name="Hore T.A."/>
            <person name="Huttley G.A."/>
            <person name="Kleber M."/>
            <person name="Jirtle R.L."/>
            <person name="Koina E."/>
            <person name="Lee J.T."/>
            <person name="Mahony S."/>
            <person name="Marra M.A."/>
            <person name="Miller R.D."/>
            <person name="Nicholls R.D."/>
            <person name="Oda M."/>
            <person name="Papenfuss A.T."/>
            <person name="Parra Z.E."/>
            <person name="Pollock D.D."/>
            <person name="Ray D.A."/>
            <person name="Schein J.E."/>
            <person name="Speed T.P."/>
            <person name="Thompson K."/>
            <person name="VandeBerg J.L."/>
            <person name="Wade C.M."/>
            <person name="Walker J.A."/>
            <person name="Waters P.D."/>
            <person name="Webber C."/>
            <person name="Weidman J.R."/>
            <person name="Xie X."/>
            <person name="Zody M.C."/>
            <person name="Baldwin J."/>
            <person name="Abdouelleil A."/>
            <person name="Abdulkadir J."/>
            <person name="Abebe A."/>
            <person name="Abera B."/>
            <person name="Abreu J."/>
            <person name="Acer S.C."/>
            <person name="Aftuck L."/>
            <person name="Alexander A."/>
            <person name="An P."/>
            <person name="Anderson E."/>
            <person name="Anderson S."/>
            <person name="Arachi H."/>
            <person name="Azer M."/>
            <person name="Bachantsang P."/>
            <person name="Barry A."/>
            <person name="Bayul T."/>
            <person name="Berlin A."/>
            <person name="Bessette D."/>
            <person name="Bloom T."/>
            <person name="Bloom T."/>
            <person name="Boguslavskiy L."/>
            <person name="Bonnet C."/>
            <person name="Boukhgalter B."/>
            <person name="Bourzgui I."/>
            <person name="Brown A."/>
            <person name="Cahill P."/>
            <person name="Channer S."/>
            <person name="Cheshatsang Y."/>
            <person name="Chuda L."/>
            <person name="Citroen M."/>
            <person name="Collymore A."/>
            <person name="Cooke P."/>
            <person name="Costello M."/>
            <person name="D'Aco K."/>
            <person name="Daza R."/>
            <person name="De Haan G."/>
            <person name="DeGray S."/>
            <person name="DeMaso C."/>
            <person name="Dhargay N."/>
            <person name="Dooley K."/>
            <person name="Dooley E."/>
            <person name="Doricent M."/>
            <person name="Dorje P."/>
            <person name="Dorjee K."/>
            <person name="Dupes A."/>
            <person name="Elong R."/>
            <person name="Falk J."/>
            <person name="Farina A."/>
            <person name="Faro S."/>
            <person name="Ferguson D."/>
            <person name="Fisher S."/>
            <person name="Foley C.D."/>
            <person name="Franke A."/>
            <person name="Friedrich D."/>
            <person name="Gadbois L."/>
            <person name="Gearin G."/>
            <person name="Gearin C.R."/>
            <person name="Giannoukos G."/>
            <person name="Goode T."/>
            <person name="Graham J."/>
            <person name="Grandbois E."/>
            <person name="Grewal S."/>
            <person name="Gyaltsen K."/>
            <person name="Hafez N."/>
            <person name="Hagos B."/>
            <person name="Hall J."/>
            <person name="Henson C."/>
            <person name="Hollinger A."/>
            <person name="Honan T."/>
            <person name="Huard M.D."/>
            <person name="Hughes L."/>
            <person name="Hurhula B."/>
            <person name="Husby M.E."/>
            <person name="Kamat A."/>
            <person name="Kanga B."/>
            <person name="Kashin S."/>
            <person name="Khazanovich D."/>
            <person name="Kisner P."/>
            <person name="Lance K."/>
            <person name="Lara M."/>
            <person name="Lee W."/>
            <person name="Lennon N."/>
            <person name="Letendre F."/>
            <person name="LeVine R."/>
            <person name="Lipovsky A."/>
            <person name="Liu X."/>
            <person name="Liu J."/>
            <person name="Liu S."/>
            <person name="Lokyitsang T."/>
            <person name="Lokyitsang Y."/>
            <person name="Lubonja R."/>
            <person name="Lui A."/>
            <person name="MacDonald P."/>
            <person name="Magnisalis V."/>
            <person name="Maru K."/>
            <person name="Matthews C."/>
            <person name="McCusker W."/>
            <person name="McDonough S."/>
            <person name="Mehta T."/>
            <person name="Meldrim J."/>
            <person name="Meneus L."/>
            <person name="Mihai O."/>
            <person name="Mihalev A."/>
            <person name="Mihova T."/>
            <person name="Mittelman R."/>
            <person name="Mlenga V."/>
            <person name="Montmayeur A."/>
            <person name="Mulrain L."/>
            <person name="Navidi A."/>
            <person name="Naylor J."/>
            <person name="Negash T."/>
            <person name="Nguyen T."/>
            <person name="Nguyen N."/>
            <person name="Nicol R."/>
            <person name="Norbu C."/>
            <person name="Norbu N."/>
            <person name="Novod N."/>
            <person name="O'Neill B."/>
            <person name="Osman S."/>
            <person name="Markiewicz E."/>
            <person name="Oyono O.L."/>
            <person name="Patti C."/>
            <person name="Phunkhang P."/>
            <person name="Pierre F."/>
            <person name="Priest M."/>
            <person name="Raghuraman S."/>
            <person name="Rege F."/>
            <person name="Reyes R."/>
            <person name="Rise C."/>
            <person name="Rogov P."/>
            <person name="Ross K."/>
            <person name="Ryan E."/>
            <person name="Settipalli S."/>
            <person name="Shea T."/>
            <person name="Sherpa N."/>
            <person name="Shi L."/>
            <person name="Shih D."/>
            <person name="Sparrow T."/>
            <person name="Spaulding J."/>
            <person name="Stalker J."/>
            <person name="Stange-Thomann N."/>
            <person name="Stavropoulos S."/>
            <person name="Stone C."/>
            <person name="Strader C."/>
            <person name="Tesfaye S."/>
            <person name="Thomson T."/>
            <person name="Thoulutsang Y."/>
            <person name="Thoulutsang D."/>
            <person name="Topham K."/>
            <person name="Topping I."/>
            <person name="Tsamla T."/>
            <person name="Vassiliev H."/>
            <person name="Vo A."/>
            <person name="Wangchuk T."/>
            <person name="Wangdi T."/>
            <person name="Weiand M."/>
            <person name="Wilkinson J."/>
            <person name="Wilson A."/>
            <person name="Yadav S."/>
            <person name="Young G."/>
            <person name="Yu Q."/>
            <person name="Zembek L."/>
            <person name="Zhong D."/>
            <person name="Zimmer A."/>
            <person name="Zwirko Z."/>
            <person name="Jaffe D.B."/>
            <person name="Alvarez P."/>
            <person name="Brockman W."/>
            <person name="Butler J."/>
            <person name="Chin C."/>
            <person name="Gnerre S."/>
            <person name="MacCallum I."/>
            <person name="Graves J.A."/>
            <person name="Ponting C.P."/>
            <person name="Breen M."/>
            <person name="Samollow P.B."/>
            <person name="Lander E.S."/>
            <person name="Lindblad-Toh K."/>
        </authorList>
    </citation>
    <scope>NUCLEOTIDE SEQUENCE [LARGE SCALE GENOMIC DNA]</scope>
</reference>
<dbReference type="GO" id="GO:0004197">
    <property type="term" value="F:cysteine-type endopeptidase activity"/>
    <property type="evidence" value="ECO:0000318"/>
    <property type="project" value="GO_Central"/>
</dbReference>
<keyword evidence="9" id="KW-0732">Signal</keyword>
<dbReference type="CDD" id="cd02248">
    <property type="entry name" value="Peptidase_C1A"/>
    <property type="match status" value="1"/>
</dbReference>
<keyword evidence="5" id="KW-0788">Thiol protease</keyword>
<dbReference type="eggNOG" id="KOG1543">
    <property type="taxonomic scope" value="Eukaryota"/>
</dbReference>
<evidence type="ECO:0000313" key="13">
    <source>
        <dbReference type="Proteomes" id="UP000002280"/>
    </source>
</evidence>
<dbReference type="InterPro" id="IPR038765">
    <property type="entry name" value="Papain-like_cys_pep_sf"/>
</dbReference>
<evidence type="ECO:0000256" key="8">
    <source>
        <dbReference type="ARBA" id="ARBA00023228"/>
    </source>
</evidence>
<evidence type="ECO:0000256" key="5">
    <source>
        <dbReference type="ARBA" id="ARBA00022807"/>
    </source>
</evidence>
<feature type="domain" description="Peptidase C1A papain C-terminal" evidence="10">
    <location>
        <begin position="123"/>
        <end position="332"/>
    </location>
</feature>
<dbReference type="InterPro" id="IPR013201">
    <property type="entry name" value="Prot_inhib_I29"/>
</dbReference>
<comment type="subcellular location">
    <subcellularLocation>
        <location evidence="1">Lysosome</location>
    </subcellularLocation>
</comment>
<comment type="similarity">
    <text evidence="2">Belongs to the peptidase C1 family.</text>
</comment>
<dbReference type="PRINTS" id="PR00705">
    <property type="entry name" value="PAPAIN"/>
</dbReference>
<proteinExistence type="inferred from homology"/>
<dbReference type="SMART" id="SM00645">
    <property type="entry name" value="Pept_C1"/>
    <property type="match status" value="1"/>
</dbReference>
<protein>
    <submittedName>
        <fullName evidence="12">Uncharacterized protein</fullName>
    </submittedName>
</protein>
<dbReference type="SMART" id="SM00848">
    <property type="entry name" value="Inhibitor_I29"/>
    <property type="match status" value="1"/>
</dbReference>
<feature type="chain" id="PRO_5018587782" evidence="9">
    <location>
        <begin position="28"/>
        <end position="333"/>
    </location>
</feature>
<dbReference type="STRING" id="13616.ENSMODP00000024730"/>
<keyword evidence="8" id="KW-0458">Lysosome</keyword>
<dbReference type="GeneTree" id="ENSGT00940000153321"/>
<dbReference type="Bgee" id="ENSMODG00000019813">
    <property type="expression patterns" value="Expressed in endometrium and 1 other cell type or tissue"/>
</dbReference>
<dbReference type="InterPro" id="IPR000668">
    <property type="entry name" value="Peptidase_C1A_C"/>
</dbReference>
<name>F6STH9_MONDO</name>
<dbReference type="GO" id="GO:0051603">
    <property type="term" value="P:proteolysis involved in protein catabolic process"/>
    <property type="evidence" value="ECO:0000318"/>
    <property type="project" value="GO_Central"/>
</dbReference>
<evidence type="ECO:0000256" key="1">
    <source>
        <dbReference type="ARBA" id="ARBA00004371"/>
    </source>
</evidence>
<evidence type="ECO:0000313" key="12">
    <source>
        <dbReference type="Ensembl" id="ENSMODP00000024730.2"/>
    </source>
</evidence>
<reference evidence="12" key="2">
    <citation type="submission" date="2025-08" db="UniProtKB">
        <authorList>
            <consortium name="Ensembl"/>
        </authorList>
    </citation>
    <scope>IDENTIFICATION</scope>
</reference>
<keyword evidence="6" id="KW-0865">Zymogen</keyword>
<accession>F6STH9</accession>
<dbReference type="InParanoid" id="F6STH9"/>
<feature type="signal peptide" evidence="9">
    <location>
        <begin position="1"/>
        <end position="27"/>
    </location>
</feature>
<dbReference type="InterPro" id="IPR025660">
    <property type="entry name" value="Pept_his_AS"/>
</dbReference>
<dbReference type="InterPro" id="IPR039417">
    <property type="entry name" value="Peptidase_C1A_papain-like"/>
</dbReference>
<keyword evidence="3" id="KW-0645">Protease</keyword>
<keyword evidence="7" id="KW-1015">Disulfide bond</keyword>
<dbReference type="HOGENOM" id="CLU_012184_1_2_1"/>
<evidence type="ECO:0000256" key="7">
    <source>
        <dbReference type="ARBA" id="ARBA00023157"/>
    </source>
</evidence>
<evidence type="ECO:0000259" key="10">
    <source>
        <dbReference type="SMART" id="SM00645"/>
    </source>
</evidence>
<dbReference type="SUPFAM" id="SSF54001">
    <property type="entry name" value="Cysteine proteinases"/>
    <property type="match status" value="1"/>
</dbReference>
<dbReference type="InterPro" id="IPR013128">
    <property type="entry name" value="Peptidase_C1A"/>
</dbReference>
<dbReference type="PROSITE" id="PS00639">
    <property type="entry name" value="THIOL_PROTEASE_HIS"/>
    <property type="match status" value="1"/>
</dbReference>
<evidence type="ECO:0000256" key="3">
    <source>
        <dbReference type="ARBA" id="ARBA00022670"/>
    </source>
</evidence>
<sequence length="333" mass="38301">RAAKKVAAMKFSLCLLLLCWGLSYCFSTKDPKLDSEWESWKTTYGKNYSEKEESFRRGVWEKNLKFINDHNRLHKEGKITYYLGMNAFGDMTINETVRMLSIATAPARIRRDTKLKTSTFPDLPTSVDWREHGFMTPVRAQWTCASCWAFSAVGSLEGQLFRKSGKPLEMSKQMLIDCDRRQSCRGGSVILAFKYMKKKGIVSEQCYPYKDKVNEDTLYIAILILGWPALPKSGKALMRAVANVGPVSVTVHAIRSFFYYRGGVYTEPKCKKKYINHSVLVVGYGYEKEKENKKYWILKNSWGARWGEKGYMRFQKDNNNQCGIATMAVYPVL</sequence>
<dbReference type="Proteomes" id="UP000002280">
    <property type="component" value="Chromosome 1"/>
</dbReference>
<dbReference type="Ensembl" id="ENSMODT00000025167.2">
    <property type="protein sequence ID" value="ENSMODP00000024730.2"/>
    <property type="gene ID" value="ENSMODG00000019813.2"/>
</dbReference>
<dbReference type="AlphaFoldDB" id="F6STH9"/>
<evidence type="ECO:0000256" key="9">
    <source>
        <dbReference type="SAM" id="SignalP"/>
    </source>
</evidence>
<dbReference type="Gene3D" id="3.90.70.10">
    <property type="entry name" value="Cysteine proteinases"/>
    <property type="match status" value="1"/>
</dbReference>
<feature type="domain" description="Cathepsin propeptide inhibitor" evidence="11">
    <location>
        <begin position="37"/>
        <end position="96"/>
    </location>
</feature>
<dbReference type="GO" id="GO:0005764">
    <property type="term" value="C:lysosome"/>
    <property type="evidence" value="ECO:0000318"/>
    <property type="project" value="GO_Central"/>
</dbReference>
<dbReference type="FunFam" id="3.90.70.10:FF:000006">
    <property type="entry name" value="Cathepsin S"/>
    <property type="match status" value="1"/>
</dbReference>
<reference evidence="12" key="3">
    <citation type="submission" date="2025-09" db="UniProtKB">
        <authorList>
            <consortium name="Ensembl"/>
        </authorList>
    </citation>
    <scope>IDENTIFICATION</scope>
</reference>
<keyword evidence="13" id="KW-1185">Reference proteome</keyword>
<keyword evidence="4" id="KW-0378">Hydrolase</keyword>
<evidence type="ECO:0000256" key="2">
    <source>
        <dbReference type="ARBA" id="ARBA00008455"/>
    </source>
</evidence>
<evidence type="ECO:0000259" key="11">
    <source>
        <dbReference type="SMART" id="SM00848"/>
    </source>
</evidence>
<dbReference type="GO" id="GO:0005615">
    <property type="term" value="C:extracellular space"/>
    <property type="evidence" value="ECO:0000318"/>
    <property type="project" value="GO_Central"/>
</dbReference>
<organism evidence="12 13">
    <name type="scientific">Monodelphis domestica</name>
    <name type="common">Gray short-tailed opossum</name>
    <dbReference type="NCBI Taxonomy" id="13616"/>
    <lineage>
        <taxon>Eukaryota</taxon>
        <taxon>Metazoa</taxon>
        <taxon>Chordata</taxon>
        <taxon>Craniata</taxon>
        <taxon>Vertebrata</taxon>
        <taxon>Euteleostomi</taxon>
        <taxon>Mammalia</taxon>
        <taxon>Metatheria</taxon>
        <taxon>Didelphimorphia</taxon>
        <taxon>Didelphidae</taxon>
        <taxon>Monodelphis</taxon>
    </lineage>
</organism>